<proteinExistence type="predicted"/>
<evidence type="ECO:0000313" key="3">
    <source>
        <dbReference type="Proteomes" id="UP000585474"/>
    </source>
</evidence>
<keyword evidence="3" id="KW-1185">Reference proteome</keyword>
<organism evidence="2 3">
    <name type="scientific">Actinidia rufa</name>
    <dbReference type="NCBI Taxonomy" id="165716"/>
    <lineage>
        <taxon>Eukaryota</taxon>
        <taxon>Viridiplantae</taxon>
        <taxon>Streptophyta</taxon>
        <taxon>Embryophyta</taxon>
        <taxon>Tracheophyta</taxon>
        <taxon>Spermatophyta</taxon>
        <taxon>Magnoliopsida</taxon>
        <taxon>eudicotyledons</taxon>
        <taxon>Gunneridae</taxon>
        <taxon>Pentapetalae</taxon>
        <taxon>asterids</taxon>
        <taxon>Ericales</taxon>
        <taxon>Actinidiaceae</taxon>
        <taxon>Actinidia</taxon>
    </lineage>
</organism>
<gene>
    <name evidence="2" type="ORF">Acr_09g0007750</name>
</gene>
<comment type="caution">
    <text evidence="2">The sequence shown here is derived from an EMBL/GenBank/DDBJ whole genome shotgun (WGS) entry which is preliminary data.</text>
</comment>
<feature type="region of interest" description="Disordered" evidence="1">
    <location>
        <begin position="32"/>
        <end position="59"/>
    </location>
</feature>
<sequence>MGNNKAHARAQHVYVNKSKTIIGTGTCVYPSSSSPLPSPVIATNPTPTPTTTSSSGANIPGSVYPPAVMNTSNPASSGIPTVFGESPPSINSSTSMATTLQPVIGYQKLIASSTCSCKNRPSREQKQVMRSSCGLKSDIYIVLK</sequence>
<dbReference type="AlphaFoldDB" id="A0A7J0F7X9"/>
<evidence type="ECO:0000313" key="2">
    <source>
        <dbReference type="EMBL" id="GFY94329.1"/>
    </source>
</evidence>
<reference evidence="2 3" key="1">
    <citation type="submission" date="2019-07" db="EMBL/GenBank/DDBJ databases">
        <title>De Novo Assembly of kiwifruit Actinidia rufa.</title>
        <authorList>
            <person name="Sugita-Konishi S."/>
            <person name="Sato K."/>
            <person name="Mori E."/>
            <person name="Abe Y."/>
            <person name="Kisaki G."/>
            <person name="Hamano K."/>
            <person name="Suezawa K."/>
            <person name="Otani M."/>
            <person name="Fukuda T."/>
            <person name="Manabe T."/>
            <person name="Gomi K."/>
            <person name="Tabuchi M."/>
            <person name="Akimitsu K."/>
            <person name="Kataoka I."/>
        </authorList>
    </citation>
    <scope>NUCLEOTIDE SEQUENCE [LARGE SCALE GENOMIC DNA]</scope>
    <source>
        <strain evidence="3">cv. Fuchu</strain>
    </source>
</reference>
<evidence type="ECO:0000256" key="1">
    <source>
        <dbReference type="SAM" id="MobiDB-lite"/>
    </source>
</evidence>
<dbReference type="Proteomes" id="UP000585474">
    <property type="component" value="Unassembled WGS sequence"/>
</dbReference>
<dbReference type="EMBL" id="BJWL01000009">
    <property type="protein sequence ID" value="GFY94329.1"/>
    <property type="molecule type" value="Genomic_DNA"/>
</dbReference>
<protein>
    <submittedName>
        <fullName evidence="2">Uncharacterized protein</fullName>
    </submittedName>
</protein>
<accession>A0A7J0F7X9</accession>
<name>A0A7J0F7X9_9ERIC</name>